<dbReference type="CDD" id="cd00462">
    <property type="entry name" value="PTH"/>
    <property type="match status" value="1"/>
</dbReference>
<evidence type="ECO:0000256" key="2">
    <source>
        <dbReference type="ARBA" id="ARBA00022801"/>
    </source>
</evidence>
<dbReference type="PANTHER" id="PTHR17224">
    <property type="entry name" value="PEPTIDYL-TRNA HYDROLASE"/>
    <property type="match status" value="1"/>
</dbReference>
<keyword evidence="1" id="KW-0820">tRNA-binding</keyword>
<dbReference type="GO" id="GO:0004045">
    <property type="term" value="F:peptidyl-tRNA hydrolase activity"/>
    <property type="evidence" value="ECO:0007669"/>
    <property type="project" value="InterPro"/>
</dbReference>
<reference evidence="4" key="1">
    <citation type="journal article" date="2015" name="Nature">
        <title>Complex archaea that bridge the gap between prokaryotes and eukaryotes.</title>
        <authorList>
            <person name="Spang A."/>
            <person name="Saw J.H."/>
            <person name="Jorgensen S.L."/>
            <person name="Zaremba-Niedzwiedzka K."/>
            <person name="Martijn J."/>
            <person name="Lind A.E."/>
            <person name="van Eijk R."/>
            <person name="Schleper C."/>
            <person name="Guy L."/>
            <person name="Ettema T.J."/>
        </authorList>
    </citation>
    <scope>NUCLEOTIDE SEQUENCE</scope>
</reference>
<dbReference type="Gene3D" id="3.40.50.1470">
    <property type="entry name" value="Peptidyl-tRNA hydrolase"/>
    <property type="match status" value="1"/>
</dbReference>
<organism evidence="4">
    <name type="scientific">marine sediment metagenome</name>
    <dbReference type="NCBI Taxonomy" id="412755"/>
    <lineage>
        <taxon>unclassified sequences</taxon>
        <taxon>metagenomes</taxon>
        <taxon>ecological metagenomes</taxon>
    </lineage>
</organism>
<dbReference type="EMBL" id="LAZR01000085">
    <property type="protein sequence ID" value="KKN93475.1"/>
    <property type="molecule type" value="Genomic_DNA"/>
</dbReference>
<evidence type="ECO:0008006" key="5">
    <source>
        <dbReference type="Google" id="ProtNLM"/>
    </source>
</evidence>
<name>A0A0F9UJP2_9ZZZZ</name>
<keyword evidence="3" id="KW-0694">RNA-binding</keyword>
<dbReference type="NCBIfam" id="TIGR00447">
    <property type="entry name" value="pth"/>
    <property type="match status" value="1"/>
</dbReference>
<dbReference type="SUPFAM" id="SSF53178">
    <property type="entry name" value="Peptidyl-tRNA hydrolase-like"/>
    <property type="match status" value="1"/>
</dbReference>
<comment type="caution">
    <text evidence="4">The sequence shown here is derived from an EMBL/GenBank/DDBJ whole genome shotgun (WGS) entry which is preliminary data.</text>
</comment>
<evidence type="ECO:0000256" key="3">
    <source>
        <dbReference type="ARBA" id="ARBA00022884"/>
    </source>
</evidence>
<proteinExistence type="inferred from homology"/>
<dbReference type="GO" id="GO:0000049">
    <property type="term" value="F:tRNA binding"/>
    <property type="evidence" value="ECO:0007669"/>
    <property type="project" value="UniProtKB-KW"/>
</dbReference>
<dbReference type="HAMAP" id="MF_00083">
    <property type="entry name" value="Pept_tRNA_hydro_bact"/>
    <property type="match status" value="1"/>
</dbReference>
<dbReference type="Pfam" id="PF01195">
    <property type="entry name" value="Pept_tRNA_hydro"/>
    <property type="match status" value="1"/>
</dbReference>
<dbReference type="InterPro" id="IPR001328">
    <property type="entry name" value="Pept_tRNA_hydro"/>
</dbReference>
<gene>
    <name evidence="4" type="ORF">LCGC14_0196640</name>
</gene>
<dbReference type="AlphaFoldDB" id="A0A0F9UJP2"/>
<keyword evidence="2" id="KW-0378">Hydrolase</keyword>
<dbReference type="FunFam" id="3.40.50.1470:FF:000001">
    <property type="entry name" value="Peptidyl-tRNA hydrolase"/>
    <property type="match status" value="1"/>
</dbReference>
<accession>A0A0F9UJP2</accession>
<dbReference type="InterPro" id="IPR036416">
    <property type="entry name" value="Pept_tRNA_hydro_sf"/>
</dbReference>
<dbReference type="PANTHER" id="PTHR17224:SF1">
    <property type="entry name" value="PEPTIDYL-TRNA HYDROLASE"/>
    <property type="match status" value="1"/>
</dbReference>
<evidence type="ECO:0000313" key="4">
    <source>
        <dbReference type="EMBL" id="KKN93475.1"/>
    </source>
</evidence>
<sequence>MIFIIGLGNPGKKFQKSRHNIGRSIVSCWQEVIGFPNFKLQKKFNALISKGIYEKKDVILILPETFMNLSGKAVKALSVYYKLPTTNVWIIHDDIDILLGQIRIVKNRGSGGHKGVESIVKELKTKNFIRFRIGIQSKDGKPKNVEKYVLQKFGKAEEKVVEKTVEKTCLAITMVLKENLEKTMTQMN</sequence>
<evidence type="ECO:0000256" key="1">
    <source>
        <dbReference type="ARBA" id="ARBA00022555"/>
    </source>
</evidence>
<protein>
    <recommendedName>
        <fullName evidence="5">Peptidyl-tRNA hydrolase</fullName>
    </recommendedName>
</protein>